<keyword evidence="1" id="KW-0472">Membrane</keyword>
<evidence type="ECO:0000313" key="3">
    <source>
        <dbReference type="Proteomes" id="UP000003287"/>
    </source>
</evidence>
<evidence type="ECO:0000313" key="2">
    <source>
        <dbReference type="EMBL" id="EGV08559.1"/>
    </source>
</evidence>
<protein>
    <submittedName>
        <fullName evidence="2">Uncharacterized protein</fullName>
    </submittedName>
</protein>
<keyword evidence="1" id="KW-0812">Transmembrane</keyword>
<proteinExistence type="predicted"/>
<accession>F9P7U9</accession>
<reference evidence="2 3" key="1">
    <citation type="submission" date="2011-06" db="EMBL/GenBank/DDBJ databases">
        <authorList>
            <person name="Harkins D.M."/>
            <person name="Madupu R."/>
            <person name="Durkin A.S."/>
            <person name="Torralba M."/>
            <person name="Methe B."/>
            <person name="Sutton G.G."/>
            <person name="Nelson K.E."/>
        </authorList>
    </citation>
    <scope>NUCLEOTIDE SEQUENCE [LARGE SCALE GENOMIC DNA]</scope>
    <source>
        <strain evidence="2 3">SK1060</strain>
    </source>
</reference>
<evidence type="ECO:0000256" key="1">
    <source>
        <dbReference type="SAM" id="Phobius"/>
    </source>
</evidence>
<keyword evidence="1" id="KW-1133">Transmembrane helix</keyword>
<sequence>MSRTYMNIRLAYETKFWLECLQEEVQKVLDLSIKEGDMEEFEYLIMEKLEQKHALLGAVSITTFFKVSSSSVIEKAFQETKNYTQSEWMELASQMKLTPVKQEMEIGTLTPRLYLKDDIISELEKYQTLFKSEDMVRQVRMSYVIKLLVFAYYKKFFVIFYTDL</sequence>
<dbReference type="EMBL" id="AFUP01000004">
    <property type="protein sequence ID" value="EGV08559.1"/>
    <property type="molecule type" value="Genomic_DNA"/>
</dbReference>
<gene>
    <name evidence="2" type="ORF">HMPREF1042_1964</name>
</gene>
<dbReference type="Proteomes" id="UP000003287">
    <property type="component" value="Unassembled WGS sequence"/>
</dbReference>
<dbReference type="AlphaFoldDB" id="F9P7U9"/>
<organism evidence="2 3">
    <name type="scientific">Streptococcus constellatus subsp. pharyngis SK1060 = CCUG 46377</name>
    <dbReference type="NCBI Taxonomy" id="1035184"/>
    <lineage>
        <taxon>Bacteria</taxon>
        <taxon>Bacillati</taxon>
        <taxon>Bacillota</taxon>
        <taxon>Bacilli</taxon>
        <taxon>Lactobacillales</taxon>
        <taxon>Streptococcaceae</taxon>
        <taxon>Streptococcus</taxon>
        <taxon>Streptococcus anginosus group</taxon>
    </lineage>
</organism>
<name>F9P7U9_STRCV</name>
<feature type="transmembrane region" description="Helical" evidence="1">
    <location>
        <begin position="143"/>
        <end position="162"/>
    </location>
</feature>